<dbReference type="Proteomes" id="UP000069549">
    <property type="component" value="Chromosome 9"/>
</dbReference>
<dbReference type="GO" id="GO:0006506">
    <property type="term" value="P:GPI anchor biosynthetic process"/>
    <property type="evidence" value="ECO:0007669"/>
    <property type="project" value="UniProtKB-UniPathway"/>
</dbReference>
<evidence type="ECO:0000313" key="14">
    <source>
        <dbReference type="Proteomes" id="UP000220214"/>
    </source>
</evidence>
<evidence type="ECO:0000313" key="7">
    <source>
        <dbReference type="EMBL" id="SCM22142.1"/>
    </source>
</evidence>
<dbReference type="EMBL" id="LT608273">
    <property type="protein sequence ID" value="SCO60275.1"/>
    <property type="molecule type" value="Genomic_DNA"/>
</dbReference>
<evidence type="ECO:0000256" key="1">
    <source>
        <dbReference type="ARBA" id="ARBA00004687"/>
    </source>
</evidence>
<dbReference type="GO" id="GO:0016255">
    <property type="term" value="P:attachment of GPI anchor to protein"/>
    <property type="evidence" value="ECO:0007669"/>
    <property type="project" value="InterPro"/>
</dbReference>
<comment type="similarity">
    <text evidence="2">Belongs to the peptidase C13 family.</text>
</comment>
<dbReference type="Proteomes" id="UP000219860">
    <property type="component" value="Chromosome 9"/>
</dbReference>
<keyword evidence="5" id="KW-0812">Transmembrane</keyword>
<dbReference type="Gene3D" id="3.40.50.1460">
    <property type="match status" value="1"/>
</dbReference>
<dbReference type="EMBL" id="LT614635">
    <property type="protein sequence ID" value="SCN25298.1"/>
    <property type="molecule type" value="Genomic_DNA"/>
</dbReference>
<evidence type="ECO:0000313" key="15">
    <source>
        <dbReference type="Proteomes" id="UP000516480"/>
    </source>
</evidence>
<dbReference type="UniPathway" id="UPA00196"/>
<dbReference type="GO" id="GO:0003923">
    <property type="term" value="F:GPI-anchor transamidase activity"/>
    <property type="evidence" value="ECO:0007669"/>
    <property type="project" value="InterPro"/>
</dbReference>
<dbReference type="GO" id="GO:0006508">
    <property type="term" value="P:proteolysis"/>
    <property type="evidence" value="ECO:0007669"/>
    <property type="project" value="InterPro"/>
</dbReference>
<dbReference type="VEuPathDB" id="PlasmoDB:PBANKA_0919500"/>
<evidence type="ECO:0000313" key="10">
    <source>
        <dbReference type="EMBL" id="SCO61949.1"/>
    </source>
</evidence>
<dbReference type="Pfam" id="PF01650">
    <property type="entry name" value="Peptidase_C13"/>
    <property type="match status" value="1"/>
</dbReference>
<dbReference type="PANTHER" id="PTHR48067:SF1">
    <property type="entry name" value="GPI-ANCHOR TRANSAMIDASE"/>
    <property type="match status" value="1"/>
</dbReference>
<evidence type="ECO:0000313" key="11">
    <source>
        <dbReference type="Proteomes" id="UP000069549"/>
    </source>
</evidence>
<evidence type="ECO:0000313" key="12">
    <source>
        <dbReference type="Proteomes" id="UP000219860"/>
    </source>
</evidence>
<dbReference type="EMBL" id="LT608145">
    <property type="protein sequence ID" value="SCM22142.1"/>
    <property type="molecule type" value="Genomic_DNA"/>
</dbReference>
<feature type="transmembrane region" description="Helical" evidence="5">
    <location>
        <begin position="439"/>
        <end position="461"/>
    </location>
</feature>
<comment type="pathway">
    <text evidence="1">Glycolipid biosynthesis; glycosylphosphatidylinositol-anchor biosynthesis.</text>
</comment>
<dbReference type="AlphaFoldDB" id="A0A0Y9WM86"/>
<dbReference type="EMBL" id="LT608257">
    <property type="protein sequence ID" value="SCO61949.1"/>
    <property type="molecule type" value="Genomic_DNA"/>
</dbReference>
<evidence type="ECO:0000256" key="2">
    <source>
        <dbReference type="ARBA" id="ARBA00009941"/>
    </source>
</evidence>
<dbReference type="OrthoDB" id="192611at2759"/>
<dbReference type="Proteomes" id="UP000220214">
    <property type="component" value="Chromosome 9"/>
</dbReference>
<reference evidence="6 11" key="1">
    <citation type="submission" date="2016-02" db="EMBL/GenBank/DDBJ databases">
        <authorList>
            <consortium name="Pathogen Informatics"/>
        </authorList>
    </citation>
    <scope>NUCLEOTIDE SEQUENCE [LARGE SCALE GENOMIC DNA]</scope>
    <source>
        <strain evidence="6 11">K173</strain>
        <strain evidence="7 15">NK65 ny</strain>
        <strain evidence="8 14">NK65e</strain>
        <strain evidence="10 12">SP11 Antwerpcl1</strain>
        <strain evidence="9 13">SP11 RLL</strain>
    </source>
</reference>
<keyword evidence="3" id="KW-0337">GPI-anchor biosynthesis</keyword>
<sequence>MEVKIGIVIYLLIAIKCAIGSIYFSGIDIKNMKSKYEEIKNSNNKQNVNEIFLKELKKYNYINSNAIALSTSRHYFNYRHTANLLIAYKYLKNNGDIMDKNILLMIPFDQACNCRNIIEGTIFKKYEKFPNEYINKNMEESLYNKLNIDYKNDNINDEQLRKVIRHRYNSFTPYKNRLYTNEYNEKNLFIYITGHGGIHFLKIQEFNIISSSEFNLYIQELLIKDIYKNIFVIIDTCQGYSFYDDILAFINQNKIKNVFLLSSSNRNENSYSLFSSKYLSVSTVDRFTYNFFDYIENIHKMKSKEIYKNLKFFSLQNILNYLKTQNLMSHPSINNSKFNVSSFLHDQNVIFYDSNMLFPKFFFNKFNNNQNYPNNNHDNNNSEQTCFGYLGICGHIKSQIYLNMESLYNDRSYYNNDDVYNSYEFYFTDKCFNFKYFDIYYMAIFLILLFVILLFLIVFMLY</sequence>
<dbReference type="PANTHER" id="PTHR48067">
    <property type="entry name" value="GPI-ANCHOR TRANSAMIDASE"/>
    <property type="match status" value="1"/>
</dbReference>
<dbReference type="InterPro" id="IPR001096">
    <property type="entry name" value="Peptidase_C13"/>
</dbReference>
<evidence type="ECO:0000313" key="6">
    <source>
        <dbReference type="EMBL" id="CXI42546.1"/>
    </source>
</evidence>
<proteinExistence type="inferred from homology"/>
<evidence type="ECO:0000313" key="9">
    <source>
        <dbReference type="EMBL" id="SCO60275.1"/>
    </source>
</evidence>
<name>A0A0Y9WM86_PLABE</name>
<accession>A0A0Y9WM86</accession>
<evidence type="ECO:0000313" key="8">
    <source>
        <dbReference type="EMBL" id="SCN25298.1"/>
    </source>
</evidence>
<evidence type="ECO:0000256" key="4">
    <source>
        <dbReference type="ARBA" id="ARBA00022729"/>
    </source>
</evidence>
<dbReference type="PRINTS" id="PR00776">
    <property type="entry name" value="HEMOGLOBNASE"/>
</dbReference>
<keyword evidence="5" id="KW-1133">Transmembrane helix</keyword>
<evidence type="ECO:0000256" key="5">
    <source>
        <dbReference type="SAM" id="Phobius"/>
    </source>
</evidence>
<dbReference type="Proteomes" id="UP000219974">
    <property type="component" value="Chromosome 9"/>
</dbReference>
<keyword evidence="5" id="KW-0472">Membrane</keyword>
<dbReference type="OMA" id="NCRNIIE"/>
<dbReference type="InterPro" id="IPR028361">
    <property type="entry name" value="GPI_transamidase"/>
</dbReference>
<dbReference type="Proteomes" id="UP000516480">
    <property type="component" value="Chromosome 9"/>
</dbReference>
<dbReference type="EMBL" id="LT160029">
    <property type="protein sequence ID" value="CXI42546.1"/>
    <property type="molecule type" value="Genomic_DNA"/>
</dbReference>
<gene>
    <name evidence="6" type="primary">GPI8</name>
    <name evidence="6" type="ORF">PBK173_000199800</name>
    <name evidence="8" type="ORF">PBNK65E_000191900</name>
    <name evidence="7" type="ORF">PBNK65NY_000191100</name>
    <name evidence="10" type="ORF">PBSP11A_000190900</name>
    <name evidence="9" type="ORF">PBSP11RLL_000190900</name>
</gene>
<organism evidence="6 11">
    <name type="scientific">Plasmodium berghei</name>
    <dbReference type="NCBI Taxonomy" id="5821"/>
    <lineage>
        <taxon>Eukaryota</taxon>
        <taxon>Sar</taxon>
        <taxon>Alveolata</taxon>
        <taxon>Apicomplexa</taxon>
        <taxon>Aconoidasida</taxon>
        <taxon>Haemosporida</taxon>
        <taxon>Plasmodiidae</taxon>
        <taxon>Plasmodium</taxon>
        <taxon>Plasmodium (Vinckeia)</taxon>
    </lineage>
</organism>
<protein>
    <submittedName>
        <fullName evidence="6">GPI-anchor transamidase, putative</fullName>
    </submittedName>
</protein>
<evidence type="ECO:0000313" key="13">
    <source>
        <dbReference type="Proteomes" id="UP000219974"/>
    </source>
</evidence>
<evidence type="ECO:0000256" key="3">
    <source>
        <dbReference type="ARBA" id="ARBA00022502"/>
    </source>
</evidence>
<dbReference type="GO" id="GO:0042765">
    <property type="term" value="C:GPI-anchor transamidase complex"/>
    <property type="evidence" value="ECO:0007669"/>
    <property type="project" value="InterPro"/>
</dbReference>
<feature type="transmembrane region" description="Helical" evidence="5">
    <location>
        <begin position="7"/>
        <end position="26"/>
    </location>
</feature>
<keyword evidence="4" id="KW-0732">Signal</keyword>